<keyword evidence="6" id="KW-0560">Oxidoreductase</keyword>
<gene>
    <name evidence="6" type="ORF">ACIGXA_18785</name>
</gene>
<dbReference type="SUPFAM" id="SSF51905">
    <property type="entry name" value="FAD/NAD(P)-binding domain"/>
    <property type="match status" value="1"/>
</dbReference>
<dbReference type="NCBIfam" id="NF004832">
    <property type="entry name" value="PRK06184.1"/>
    <property type="match status" value="1"/>
</dbReference>
<dbReference type="EMBL" id="JBITYG010000005">
    <property type="protein sequence ID" value="MFI9102565.1"/>
    <property type="molecule type" value="Genomic_DNA"/>
</dbReference>
<evidence type="ECO:0000259" key="5">
    <source>
        <dbReference type="Pfam" id="PF01494"/>
    </source>
</evidence>
<evidence type="ECO:0000313" key="6">
    <source>
        <dbReference type="EMBL" id="MFI9102565.1"/>
    </source>
</evidence>
<dbReference type="PRINTS" id="PR00420">
    <property type="entry name" value="RNGMNOXGNASE"/>
</dbReference>
<comment type="similarity">
    <text evidence="2">Belongs to the PheA/TfdB FAD monooxygenase family.</text>
</comment>
<dbReference type="PANTHER" id="PTHR43004">
    <property type="entry name" value="TRK SYSTEM POTASSIUM UPTAKE PROTEIN"/>
    <property type="match status" value="1"/>
</dbReference>
<dbReference type="Proteomes" id="UP001614394">
    <property type="component" value="Unassembled WGS sequence"/>
</dbReference>
<evidence type="ECO:0000256" key="3">
    <source>
        <dbReference type="ARBA" id="ARBA00022630"/>
    </source>
</evidence>
<dbReference type="PANTHER" id="PTHR43004:SF19">
    <property type="entry name" value="BINDING MONOOXYGENASE, PUTATIVE (JCVI)-RELATED"/>
    <property type="match status" value="1"/>
</dbReference>
<dbReference type="Gene3D" id="3.30.70.2450">
    <property type="match status" value="1"/>
</dbReference>
<keyword evidence="7" id="KW-1185">Reference proteome</keyword>
<dbReference type="Gene3D" id="3.40.30.120">
    <property type="match status" value="1"/>
</dbReference>
<feature type="domain" description="FAD-binding" evidence="5">
    <location>
        <begin position="7"/>
        <end position="346"/>
    </location>
</feature>
<keyword evidence="4" id="KW-0274">FAD</keyword>
<evidence type="ECO:0000256" key="4">
    <source>
        <dbReference type="ARBA" id="ARBA00022827"/>
    </source>
</evidence>
<dbReference type="PROSITE" id="PS51257">
    <property type="entry name" value="PROKAR_LIPOPROTEIN"/>
    <property type="match status" value="1"/>
</dbReference>
<accession>A0ABW8C802</accession>
<evidence type="ECO:0000256" key="1">
    <source>
        <dbReference type="ARBA" id="ARBA00001974"/>
    </source>
</evidence>
<evidence type="ECO:0000256" key="2">
    <source>
        <dbReference type="ARBA" id="ARBA00007801"/>
    </source>
</evidence>
<comment type="caution">
    <text evidence="6">The sequence shown here is derived from an EMBL/GenBank/DDBJ whole genome shotgun (WGS) entry which is preliminary data.</text>
</comment>
<proteinExistence type="inferred from homology"/>
<dbReference type="InterPro" id="IPR036188">
    <property type="entry name" value="FAD/NAD-bd_sf"/>
</dbReference>
<dbReference type="SUPFAM" id="SSF52833">
    <property type="entry name" value="Thioredoxin-like"/>
    <property type="match status" value="1"/>
</dbReference>
<organism evidence="6 7">
    <name type="scientific">Streptomyces fildesensis</name>
    <dbReference type="NCBI Taxonomy" id="375757"/>
    <lineage>
        <taxon>Bacteria</taxon>
        <taxon>Bacillati</taxon>
        <taxon>Actinomycetota</taxon>
        <taxon>Actinomycetes</taxon>
        <taxon>Kitasatosporales</taxon>
        <taxon>Streptomycetaceae</taxon>
        <taxon>Streptomyces</taxon>
    </lineage>
</organism>
<dbReference type="InterPro" id="IPR002938">
    <property type="entry name" value="FAD-bd"/>
</dbReference>
<evidence type="ECO:0000313" key="7">
    <source>
        <dbReference type="Proteomes" id="UP001614394"/>
    </source>
</evidence>
<dbReference type="GO" id="GO:0004497">
    <property type="term" value="F:monooxygenase activity"/>
    <property type="evidence" value="ECO:0007669"/>
    <property type="project" value="UniProtKB-KW"/>
</dbReference>
<protein>
    <submittedName>
        <fullName evidence="6">FAD-dependent monooxygenase</fullName>
    </submittedName>
</protein>
<sequence>MRRQQMTSVLIVGAGPTGLTLACELARRGTAVRIVERSPGPQPGSRGKGLNARSLEVFEGMGILDRMRAIGRDDLHFRKYRGGEAVSDTDPFATFAPTPGTPYVRGLLVAQWNVERVLRDRLAEWGVRVEFGTELTGFEQTGDTVTATFAGGERIEVSYLVGCDGGRSGIRKALPVTFEGRTLPEQLMVIGDVEAEGLSQDLWHQWIDEDGGIMLCPLPTTSVFQLQAAPERDAAGQPVEASLESFQRIFDRHARIPGIKLTNPAWISTYRVNERMADRFRVGRVLLAGDAAHVHSIAGGLGMNTGIQDAYNLGWKLALVAAGRAGDGLLDTYEEERLPMAAWTIDTSGELWRQVSRSIRTAGSGTEGVVTPDILGLGLGYRWSSLAVEHDARAEDAALRAGDRAPDAPLRDADGAAVRLFEIFSGTHFTLLGFGAGSAAALRESADRHGDSVWTYAIGAGPGGLDDFAGHAAREYGVTGDALVLVRPDGHIALTAPAGDAGAVHDYLGALGG</sequence>
<name>A0ABW8C802_9ACTN</name>
<dbReference type="RefSeq" id="WP_399650400.1">
    <property type="nucleotide sequence ID" value="NZ_JBITYG010000005.1"/>
</dbReference>
<dbReference type="Pfam" id="PF21274">
    <property type="entry name" value="Rng_hyd_C"/>
    <property type="match status" value="1"/>
</dbReference>
<keyword evidence="6" id="KW-0503">Monooxygenase</keyword>
<dbReference type="Gene3D" id="3.50.50.60">
    <property type="entry name" value="FAD/NAD(P)-binding domain"/>
    <property type="match status" value="1"/>
</dbReference>
<dbReference type="Pfam" id="PF01494">
    <property type="entry name" value="FAD_binding_3"/>
    <property type="match status" value="1"/>
</dbReference>
<dbReference type="InterPro" id="IPR050641">
    <property type="entry name" value="RIFMO-like"/>
</dbReference>
<dbReference type="InterPro" id="IPR036249">
    <property type="entry name" value="Thioredoxin-like_sf"/>
</dbReference>
<keyword evidence="3" id="KW-0285">Flavoprotein</keyword>
<reference evidence="6 7" key="1">
    <citation type="submission" date="2024-10" db="EMBL/GenBank/DDBJ databases">
        <title>The Natural Products Discovery Center: Release of the First 8490 Sequenced Strains for Exploring Actinobacteria Biosynthetic Diversity.</title>
        <authorList>
            <person name="Kalkreuter E."/>
            <person name="Kautsar S.A."/>
            <person name="Yang D."/>
            <person name="Bader C.D."/>
            <person name="Teijaro C.N."/>
            <person name="Fluegel L."/>
            <person name="Davis C.M."/>
            <person name="Simpson J.R."/>
            <person name="Lauterbach L."/>
            <person name="Steele A.D."/>
            <person name="Gui C."/>
            <person name="Meng S."/>
            <person name="Li G."/>
            <person name="Viehrig K."/>
            <person name="Ye F."/>
            <person name="Su P."/>
            <person name="Kiefer A.F."/>
            <person name="Nichols A."/>
            <person name="Cepeda A.J."/>
            <person name="Yan W."/>
            <person name="Fan B."/>
            <person name="Jiang Y."/>
            <person name="Adhikari A."/>
            <person name="Zheng C.-J."/>
            <person name="Schuster L."/>
            <person name="Cowan T.M."/>
            <person name="Smanski M.J."/>
            <person name="Chevrette M.G."/>
            <person name="De Carvalho L.P.S."/>
            <person name="Shen B."/>
        </authorList>
    </citation>
    <scope>NUCLEOTIDE SEQUENCE [LARGE SCALE GENOMIC DNA]</scope>
    <source>
        <strain evidence="6 7">NPDC053399</strain>
    </source>
</reference>
<comment type="cofactor">
    <cofactor evidence="1">
        <name>FAD</name>
        <dbReference type="ChEBI" id="CHEBI:57692"/>
    </cofactor>
</comment>